<protein>
    <submittedName>
        <fullName evidence="1">Uncharacterized protein</fullName>
    </submittedName>
</protein>
<dbReference type="AlphaFoldDB" id="A0A1M6I714"/>
<organism evidence="1 2">
    <name type="scientific">Aquimarina spongiae</name>
    <dbReference type="NCBI Taxonomy" id="570521"/>
    <lineage>
        <taxon>Bacteria</taxon>
        <taxon>Pseudomonadati</taxon>
        <taxon>Bacteroidota</taxon>
        <taxon>Flavobacteriia</taxon>
        <taxon>Flavobacteriales</taxon>
        <taxon>Flavobacteriaceae</taxon>
        <taxon>Aquimarina</taxon>
    </lineage>
</organism>
<accession>A0A1M6I714</accession>
<evidence type="ECO:0000313" key="1">
    <source>
        <dbReference type="EMBL" id="SHJ30228.1"/>
    </source>
</evidence>
<gene>
    <name evidence="1" type="ORF">SAMN04488508_107157</name>
</gene>
<dbReference type="RefSeq" id="WP_073318082.1">
    <property type="nucleotide sequence ID" value="NZ_FQYP01000007.1"/>
</dbReference>
<proteinExistence type="predicted"/>
<dbReference type="Proteomes" id="UP000184432">
    <property type="component" value="Unassembled WGS sequence"/>
</dbReference>
<reference evidence="2" key="1">
    <citation type="submission" date="2016-11" db="EMBL/GenBank/DDBJ databases">
        <authorList>
            <person name="Varghese N."/>
            <person name="Submissions S."/>
        </authorList>
    </citation>
    <scope>NUCLEOTIDE SEQUENCE [LARGE SCALE GENOMIC DNA]</scope>
    <source>
        <strain evidence="2">DSM 22623</strain>
    </source>
</reference>
<dbReference type="STRING" id="570521.SAMN04488508_107157"/>
<name>A0A1M6I714_9FLAO</name>
<dbReference type="EMBL" id="FQYP01000007">
    <property type="protein sequence ID" value="SHJ30228.1"/>
    <property type="molecule type" value="Genomic_DNA"/>
</dbReference>
<sequence length="211" mass="23914">MENSKTDQLQSIINNAEPAVSKKIAWGDDQEKIFEICRKYYELCLACAKDSDLYDAFTNPKKTIAFLTDGKLHDQSKYVFYFDDEEKIPFEGVGMTLPKQGLEIVLDHHTAWPTLLVTPKEKFADDDHQKIITVKESPMVVEKVVLSDRGESQTIAKVNKDKPTASMNLGIKDLDNYNQTLVMPNYIPNTDMLLTIKANEKADAEIIMTCC</sequence>
<keyword evidence="2" id="KW-1185">Reference proteome</keyword>
<evidence type="ECO:0000313" key="2">
    <source>
        <dbReference type="Proteomes" id="UP000184432"/>
    </source>
</evidence>
<dbReference type="OrthoDB" id="1160243at2"/>